<comment type="caution">
    <text evidence="1">The sequence shown here is derived from an EMBL/GenBank/DDBJ whole genome shotgun (WGS) entry which is preliminary data.</text>
</comment>
<accession>A0ABY2P120</accession>
<organism evidence="1 2">
    <name type="scientific">Leptospira mtsangambouensis</name>
    <dbReference type="NCBI Taxonomy" id="2484912"/>
    <lineage>
        <taxon>Bacteria</taxon>
        <taxon>Pseudomonadati</taxon>
        <taxon>Spirochaetota</taxon>
        <taxon>Spirochaetia</taxon>
        <taxon>Leptospirales</taxon>
        <taxon>Leptospiraceae</taxon>
        <taxon>Leptospira</taxon>
    </lineage>
</organism>
<gene>
    <name evidence="1" type="ORF">EHR01_07870</name>
</gene>
<reference evidence="2" key="1">
    <citation type="journal article" date="2019" name="PLoS Negl. Trop. Dis.">
        <title>Revisiting the worldwide diversity of Leptospira species in the environment.</title>
        <authorList>
            <person name="Vincent A.T."/>
            <person name="Schiettekatte O."/>
            <person name="Bourhy P."/>
            <person name="Veyrier F.J."/>
            <person name="Picardeau M."/>
        </authorList>
    </citation>
    <scope>NUCLEOTIDE SEQUENCE [LARGE SCALE GENOMIC DNA]</scope>
    <source>
        <strain evidence="2">201601298</strain>
    </source>
</reference>
<evidence type="ECO:0000313" key="2">
    <source>
        <dbReference type="Proteomes" id="UP000297940"/>
    </source>
</evidence>
<evidence type="ECO:0000313" key="1">
    <source>
        <dbReference type="EMBL" id="TGM78366.1"/>
    </source>
</evidence>
<dbReference type="Proteomes" id="UP000297940">
    <property type="component" value="Unassembled WGS sequence"/>
</dbReference>
<dbReference type="InterPro" id="IPR011652">
    <property type="entry name" value="MORN_2"/>
</dbReference>
<dbReference type="EMBL" id="RQHK01000003">
    <property type="protein sequence ID" value="TGM78366.1"/>
    <property type="molecule type" value="Genomic_DNA"/>
</dbReference>
<protein>
    <recommendedName>
        <fullName evidence="3">Toxin-antitoxin system YwqK family antitoxin</fullName>
    </recommendedName>
</protein>
<name>A0ABY2P120_9LEPT</name>
<dbReference type="SUPFAM" id="SSF82185">
    <property type="entry name" value="Histone H3 K4-specific methyltransferase SET7/9 N-terminal domain"/>
    <property type="match status" value="2"/>
</dbReference>
<evidence type="ECO:0008006" key="3">
    <source>
        <dbReference type="Google" id="ProtNLM"/>
    </source>
</evidence>
<dbReference type="Gene3D" id="3.90.930.1">
    <property type="match status" value="2"/>
</dbReference>
<dbReference type="Pfam" id="PF07661">
    <property type="entry name" value="MORN_2"/>
    <property type="match status" value="3"/>
</dbReference>
<keyword evidence="2" id="KW-1185">Reference proteome</keyword>
<proteinExistence type="predicted"/>
<sequence length="248" mass="28325">MKMTSTSTHIKDSSIWVFVSLLVAVLVSGLLFGPCKATAARPGSIPKDANYEKKTNLYLLVGDGFYREWYENGNLITEVPVDALGQPNGYGKKLNYLTGITIMEGNMINGERDGLWKFYFSDGKLYIEQNYQAGNRKKQLWIRSAELGNETGSYHRYFRSGRVNEKGFFDGGLRTGDWVRYYPDTKVEEKGSYENDKKVGEWFYYYPTGAKEASEIYSNEGELISRSTFYPNGKVWCLVRKGKESECH</sequence>